<reference evidence="7" key="1">
    <citation type="submission" date="2018-03" db="EMBL/GenBank/DDBJ databases">
        <authorList>
            <person name="Guldener U."/>
        </authorList>
    </citation>
    <scope>NUCLEOTIDE SEQUENCE</scope>
</reference>
<dbReference type="Pfam" id="PF05495">
    <property type="entry name" value="zf-CHY"/>
    <property type="match status" value="1"/>
</dbReference>
<feature type="domain" description="CHY-type" evidence="6">
    <location>
        <begin position="595"/>
        <end position="662"/>
    </location>
</feature>
<name>A0AAE8N3Q4_9PEZI</name>
<feature type="compositionally biased region" description="Low complexity" evidence="5">
    <location>
        <begin position="385"/>
        <end position="401"/>
    </location>
</feature>
<keyword evidence="3" id="KW-0862">Zinc</keyword>
<organism evidence="7 8">
    <name type="scientific">Cephalotrichum gorgonifer</name>
    <dbReference type="NCBI Taxonomy" id="2041049"/>
    <lineage>
        <taxon>Eukaryota</taxon>
        <taxon>Fungi</taxon>
        <taxon>Dikarya</taxon>
        <taxon>Ascomycota</taxon>
        <taxon>Pezizomycotina</taxon>
        <taxon>Sordariomycetes</taxon>
        <taxon>Hypocreomycetidae</taxon>
        <taxon>Microascales</taxon>
        <taxon>Microascaceae</taxon>
        <taxon>Cephalotrichum</taxon>
    </lineage>
</organism>
<dbReference type="GO" id="GO:0008270">
    <property type="term" value="F:zinc ion binding"/>
    <property type="evidence" value="ECO:0007669"/>
    <property type="project" value="UniProtKB-KW"/>
</dbReference>
<sequence length="707" mass="77252">MPVRLPQGGTLPLNRTQAVAEAPAARVVAKPVPNSQADDPRGYQIAQLRRRYSPKESALDDGTTSLLFKLRPSDPDFPFNLEYLDCDLRVPAGYPGDGQPPSLHVRGSGLPRGFAINIERGWDRLVEERRGATLLALTNLLDKNLETILSEEKAGTVKMVAFRDTRHLNAPGQTPEQPAPAPPPAAAKPKPKQQKRPAYVREPSFTREEITAAKARRAQETRQLEARMGRSPLYHKSPDGIVYTLPLEPHSRAKLPPGLQGVKTMHLIIPLLYPLQQLRIQINEADAADAEPVEELFALKAAEQRKMNLTSHLNYLAVNLHVLANMAAFHARVEKKEDEERRRRGEGEGEAADVEEKAEDLASEAEEFVKSHVQVIPRPPEWSYDQGSDSESQSGSGSDWSLDGEDGGGEQSGGEHETTAPPSGGAKSRAAERGTAILFPNIELYGIELLYLSILNLSVKCDRCKTSHDITGLKDGVERADTCTKCAHPFAASFAQEPVHQHSARAGLVDVGGCTITDLLPSTFVPMCGGCSVPAAGLSAVRGDSATNVCRGCHARFTLKIPEVKFLRVSPGTLAPSAGPARTKTERLGLRAGEPLPERGTCGHYRKSHRWFRFSCCGRVYPCDKCHDEAEGHANEWASRMICGLCSREQRYAVEACGFCGRSVVGRKGHGFWEGGRGTRDRTLMSRKDGRKYKRVGGREAAGVAKE</sequence>
<dbReference type="EMBL" id="ONZQ02000011">
    <property type="protein sequence ID" value="SPO04969.1"/>
    <property type="molecule type" value="Genomic_DNA"/>
</dbReference>
<evidence type="ECO:0000256" key="5">
    <source>
        <dbReference type="SAM" id="MobiDB-lite"/>
    </source>
</evidence>
<keyword evidence="2 4" id="KW-0863">Zinc-finger</keyword>
<evidence type="ECO:0000256" key="3">
    <source>
        <dbReference type="ARBA" id="ARBA00022833"/>
    </source>
</evidence>
<evidence type="ECO:0000259" key="6">
    <source>
        <dbReference type="PROSITE" id="PS51266"/>
    </source>
</evidence>
<protein>
    <recommendedName>
        <fullName evidence="6">CHY-type domain-containing protein</fullName>
    </recommendedName>
</protein>
<dbReference type="AlphaFoldDB" id="A0AAE8N3Q4"/>
<comment type="caution">
    <text evidence="7">The sequence shown here is derived from an EMBL/GenBank/DDBJ whole genome shotgun (WGS) entry which is preliminary data.</text>
</comment>
<feature type="compositionally biased region" description="Basic and acidic residues" evidence="5">
    <location>
        <begin position="204"/>
        <end position="225"/>
    </location>
</feature>
<evidence type="ECO:0000256" key="1">
    <source>
        <dbReference type="ARBA" id="ARBA00022723"/>
    </source>
</evidence>
<evidence type="ECO:0000256" key="4">
    <source>
        <dbReference type="PROSITE-ProRule" id="PRU00601"/>
    </source>
</evidence>
<feature type="compositionally biased region" description="Acidic residues" evidence="5">
    <location>
        <begin position="348"/>
        <end position="363"/>
    </location>
</feature>
<keyword evidence="8" id="KW-1185">Reference proteome</keyword>
<dbReference type="InterPro" id="IPR008913">
    <property type="entry name" value="Znf_CHY"/>
</dbReference>
<dbReference type="InterPro" id="IPR037274">
    <property type="entry name" value="Znf_CHY_sf"/>
</dbReference>
<dbReference type="PROSITE" id="PS51266">
    <property type="entry name" value="ZF_CHY"/>
    <property type="match status" value="1"/>
</dbReference>
<feature type="compositionally biased region" description="Basic and acidic residues" evidence="5">
    <location>
        <begin position="333"/>
        <end position="347"/>
    </location>
</feature>
<evidence type="ECO:0000256" key="2">
    <source>
        <dbReference type="ARBA" id="ARBA00022771"/>
    </source>
</evidence>
<feature type="compositionally biased region" description="Pro residues" evidence="5">
    <location>
        <begin position="177"/>
        <end position="186"/>
    </location>
</feature>
<feature type="region of interest" description="Disordered" evidence="5">
    <location>
        <begin position="376"/>
        <end position="429"/>
    </location>
</feature>
<feature type="region of interest" description="Disordered" evidence="5">
    <location>
        <begin position="333"/>
        <end position="363"/>
    </location>
</feature>
<feature type="region of interest" description="Disordered" evidence="5">
    <location>
        <begin position="168"/>
        <end position="225"/>
    </location>
</feature>
<accession>A0AAE8N3Q4</accession>
<proteinExistence type="predicted"/>
<dbReference type="Proteomes" id="UP001187682">
    <property type="component" value="Unassembled WGS sequence"/>
</dbReference>
<gene>
    <name evidence="7" type="ORF">DNG_07654</name>
</gene>
<evidence type="ECO:0000313" key="8">
    <source>
        <dbReference type="Proteomes" id="UP001187682"/>
    </source>
</evidence>
<evidence type="ECO:0000313" key="7">
    <source>
        <dbReference type="EMBL" id="SPO04969.1"/>
    </source>
</evidence>
<keyword evidence="1" id="KW-0479">Metal-binding</keyword>
<dbReference type="SUPFAM" id="SSF161219">
    <property type="entry name" value="CHY zinc finger-like"/>
    <property type="match status" value="1"/>
</dbReference>